<comment type="caution">
    <text evidence="3">The sequence shown here is derived from an EMBL/GenBank/DDBJ whole genome shotgun (WGS) entry which is preliminary data.</text>
</comment>
<gene>
    <name evidence="3" type="ORF">B0H16DRAFT_1420684</name>
</gene>
<organism evidence="3 4">
    <name type="scientific">Mycena metata</name>
    <dbReference type="NCBI Taxonomy" id="1033252"/>
    <lineage>
        <taxon>Eukaryota</taxon>
        <taxon>Fungi</taxon>
        <taxon>Dikarya</taxon>
        <taxon>Basidiomycota</taxon>
        <taxon>Agaricomycotina</taxon>
        <taxon>Agaricomycetes</taxon>
        <taxon>Agaricomycetidae</taxon>
        <taxon>Agaricales</taxon>
        <taxon>Marasmiineae</taxon>
        <taxon>Mycenaceae</taxon>
        <taxon>Mycena</taxon>
    </lineage>
</organism>
<evidence type="ECO:0000313" key="3">
    <source>
        <dbReference type="EMBL" id="KAJ7748389.1"/>
    </source>
</evidence>
<evidence type="ECO:0000256" key="1">
    <source>
        <dbReference type="SAM" id="MobiDB-lite"/>
    </source>
</evidence>
<evidence type="ECO:0000259" key="2">
    <source>
        <dbReference type="Pfam" id="PF22974"/>
    </source>
</evidence>
<dbReference type="InterPro" id="IPR054293">
    <property type="entry name" value="DUF7029"/>
</dbReference>
<feature type="domain" description="DUF7029" evidence="2">
    <location>
        <begin position="42"/>
        <end position="139"/>
    </location>
</feature>
<dbReference type="AlphaFoldDB" id="A0AAD7N809"/>
<proteinExistence type="predicted"/>
<dbReference type="EMBL" id="JARKIB010000073">
    <property type="protein sequence ID" value="KAJ7748389.1"/>
    <property type="molecule type" value="Genomic_DNA"/>
</dbReference>
<feature type="region of interest" description="Disordered" evidence="1">
    <location>
        <begin position="149"/>
        <end position="178"/>
    </location>
</feature>
<dbReference type="Pfam" id="PF22974">
    <property type="entry name" value="DUF7029"/>
    <property type="match status" value="1"/>
</dbReference>
<accession>A0AAD7N809</accession>
<dbReference type="Proteomes" id="UP001215598">
    <property type="component" value="Unassembled WGS sequence"/>
</dbReference>
<evidence type="ECO:0000313" key="4">
    <source>
        <dbReference type="Proteomes" id="UP001215598"/>
    </source>
</evidence>
<name>A0AAD7N809_9AGAR</name>
<feature type="non-terminal residue" evidence="3">
    <location>
        <position position="1"/>
    </location>
</feature>
<sequence>MVLYPQRHPDDNLADLANLKASPSASLYYEGVSAFALLHFPQFKYPAVALERSHFVSATTCSASGNTMTVTFNNPEAWKTAAQDWTQHPEGFVVISYIAGCGHGLSTAERTFHLVTSVRLNEGKLQIICSVSMIPMTDAHPGHEIKFHMTKYTGTPSSPPKHSRRQDDGPTGISDEDNKAFGEGLAKTGKVIGQSIATGATAIAKGLWKAFTPSPSAAAALASGELPVGAGLNPTDVVNKSLQDIATSIIPVPVPVKSGQFLFDTSGDFVDIPDVGR</sequence>
<protein>
    <recommendedName>
        <fullName evidence="2">DUF7029 domain-containing protein</fullName>
    </recommendedName>
</protein>
<reference evidence="3" key="1">
    <citation type="submission" date="2023-03" db="EMBL/GenBank/DDBJ databases">
        <title>Massive genome expansion in bonnet fungi (Mycena s.s.) driven by repeated elements and novel gene families across ecological guilds.</title>
        <authorList>
            <consortium name="Lawrence Berkeley National Laboratory"/>
            <person name="Harder C.B."/>
            <person name="Miyauchi S."/>
            <person name="Viragh M."/>
            <person name="Kuo A."/>
            <person name="Thoen E."/>
            <person name="Andreopoulos B."/>
            <person name="Lu D."/>
            <person name="Skrede I."/>
            <person name="Drula E."/>
            <person name="Henrissat B."/>
            <person name="Morin E."/>
            <person name="Kohler A."/>
            <person name="Barry K."/>
            <person name="LaButti K."/>
            <person name="Morin E."/>
            <person name="Salamov A."/>
            <person name="Lipzen A."/>
            <person name="Mereny Z."/>
            <person name="Hegedus B."/>
            <person name="Baldrian P."/>
            <person name="Stursova M."/>
            <person name="Weitz H."/>
            <person name="Taylor A."/>
            <person name="Grigoriev I.V."/>
            <person name="Nagy L.G."/>
            <person name="Martin F."/>
            <person name="Kauserud H."/>
        </authorList>
    </citation>
    <scope>NUCLEOTIDE SEQUENCE</scope>
    <source>
        <strain evidence="3">CBHHK182m</strain>
    </source>
</reference>
<keyword evidence="4" id="KW-1185">Reference proteome</keyword>